<evidence type="ECO:0000256" key="4">
    <source>
        <dbReference type="ARBA" id="ARBA00023004"/>
    </source>
</evidence>
<dbReference type="PANTHER" id="PTHR43409">
    <property type="entry name" value="ANAEROBIC MAGNESIUM-PROTOPORPHYRIN IX MONOMETHYL ESTER CYCLASE-RELATED"/>
    <property type="match status" value="1"/>
</dbReference>
<dbReference type="InterPro" id="IPR034466">
    <property type="entry name" value="Methyltransferase_Class_B"/>
</dbReference>
<gene>
    <name evidence="8" type="ORF">E7Z75_08320</name>
</gene>
<dbReference type="InterPro" id="IPR006638">
    <property type="entry name" value="Elp3/MiaA/NifB-like_rSAM"/>
</dbReference>
<evidence type="ECO:0000259" key="6">
    <source>
        <dbReference type="PROSITE" id="PS51332"/>
    </source>
</evidence>
<evidence type="ECO:0000259" key="7">
    <source>
        <dbReference type="PROSITE" id="PS51918"/>
    </source>
</evidence>
<dbReference type="SUPFAM" id="SSF52242">
    <property type="entry name" value="Cobalamin (vitamin B12)-binding domain"/>
    <property type="match status" value="1"/>
</dbReference>
<dbReference type="InterPro" id="IPR058240">
    <property type="entry name" value="rSAM_sf"/>
</dbReference>
<dbReference type="InterPro" id="IPR007197">
    <property type="entry name" value="rSAM"/>
</dbReference>
<dbReference type="SFLD" id="SFLDG01123">
    <property type="entry name" value="methyltransferase_(Class_B)"/>
    <property type="match status" value="1"/>
</dbReference>
<dbReference type="GO" id="GO:0051539">
    <property type="term" value="F:4 iron, 4 sulfur cluster binding"/>
    <property type="evidence" value="ECO:0007669"/>
    <property type="project" value="UniProtKB-KW"/>
</dbReference>
<evidence type="ECO:0000256" key="1">
    <source>
        <dbReference type="ARBA" id="ARBA00001966"/>
    </source>
</evidence>
<name>A0A8T3VQX0_METOL</name>
<comment type="caution">
    <text evidence="8">The sequence shown here is derived from an EMBL/GenBank/DDBJ whole genome shotgun (WGS) entry which is preliminary data.</text>
</comment>
<evidence type="ECO:0000313" key="8">
    <source>
        <dbReference type="EMBL" id="MBE6513127.1"/>
    </source>
</evidence>
<evidence type="ECO:0000256" key="3">
    <source>
        <dbReference type="ARBA" id="ARBA00022723"/>
    </source>
</evidence>
<keyword evidence="4" id="KW-0408">Iron</keyword>
<dbReference type="Gene3D" id="3.80.30.20">
    <property type="entry name" value="tm_1862 like domain"/>
    <property type="match status" value="1"/>
</dbReference>
<keyword evidence="2" id="KW-0949">S-adenosyl-L-methionine</keyword>
<dbReference type="GO" id="GO:0003824">
    <property type="term" value="F:catalytic activity"/>
    <property type="evidence" value="ECO:0007669"/>
    <property type="project" value="InterPro"/>
</dbReference>
<keyword evidence="5" id="KW-0411">Iron-sulfur</keyword>
<dbReference type="InterPro" id="IPR006158">
    <property type="entry name" value="Cobalamin-bd"/>
</dbReference>
<dbReference type="InterPro" id="IPR023404">
    <property type="entry name" value="rSAM_horseshoe"/>
</dbReference>
<dbReference type="GO" id="GO:0005829">
    <property type="term" value="C:cytosol"/>
    <property type="evidence" value="ECO:0007669"/>
    <property type="project" value="TreeGrafter"/>
</dbReference>
<dbReference type="AlphaFoldDB" id="A0A8T3VQX0"/>
<dbReference type="PROSITE" id="PS51918">
    <property type="entry name" value="RADICAL_SAM"/>
    <property type="match status" value="1"/>
</dbReference>
<sequence length="504" mass="58283">MKILFLNLPYEFNISRASRWPEKTKSGTLYYPYWLAYCVGVCEREGFECKLVDCITKAYSIEDTIKEVMEYEPDYIMAEITTPTCAYDYKVINSIKKAYPKAKIMIGGTHATILPDAVLNECLGIDYILRQEYDYTVAELINSEDISNVKGVSYRVNCDGEDIASLEDVNILSDPIDFTIVHTEDREPLDDLDSLPYVSKVYEKYLNFDDYAYAFAQKPMIQIVSSRGCPNQCNFCSYPSTMGGRIYRTRSVSDLADEFEYILNELPEIKEIFIEDDTFTVNQKRVIEFCDEIIKRGLKPVWSCNTRVDLTFDTMKKMKDAGCRLLVCGYESGNQDVLNEIKKGITLEQSKAFAENARKLDIKVFGCFMIGLTGDSLETIEETYKFAQSVYPDMCFFQQAVPFPGTGFYDWAKENGYLITEDYSKWLNDDGYLNCLVDYPYADHKEIEKLRDNLMSKYYFSFAYIVKTFLANLDWVEFKRVMRGGTQYISFRVKKALNRSNNLD</sequence>
<dbReference type="SFLD" id="SFLDS00029">
    <property type="entry name" value="Radical_SAM"/>
    <property type="match status" value="1"/>
</dbReference>
<dbReference type="InterPro" id="IPR051198">
    <property type="entry name" value="BchE-like"/>
</dbReference>
<dbReference type="Pfam" id="PF04055">
    <property type="entry name" value="Radical_SAM"/>
    <property type="match status" value="1"/>
</dbReference>
<dbReference type="EMBL" id="SUTG01000049">
    <property type="protein sequence ID" value="MBE6513127.1"/>
    <property type="molecule type" value="Genomic_DNA"/>
</dbReference>
<dbReference type="SMART" id="SM00729">
    <property type="entry name" value="Elp3"/>
    <property type="match status" value="1"/>
</dbReference>
<dbReference type="Pfam" id="PF02310">
    <property type="entry name" value="B12-binding"/>
    <property type="match status" value="1"/>
</dbReference>
<dbReference type="GO" id="GO:0031419">
    <property type="term" value="F:cobalamin binding"/>
    <property type="evidence" value="ECO:0007669"/>
    <property type="project" value="InterPro"/>
</dbReference>
<organism evidence="8 9">
    <name type="scientific">Methanobrevibacter olleyae</name>
    <dbReference type="NCBI Taxonomy" id="294671"/>
    <lineage>
        <taxon>Archaea</taxon>
        <taxon>Methanobacteriati</taxon>
        <taxon>Methanobacteriota</taxon>
        <taxon>Methanomada group</taxon>
        <taxon>Methanobacteria</taxon>
        <taxon>Methanobacteriales</taxon>
        <taxon>Methanobacteriaceae</taxon>
        <taxon>Methanobrevibacter</taxon>
    </lineage>
</organism>
<keyword evidence="3" id="KW-0479">Metal-binding</keyword>
<feature type="domain" description="Radical SAM core" evidence="7">
    <location>
        <begin position="215"/>
        <end position="430"/>
    </location>
</feature>
<dbReference type="GO" id="GO:0046872">
    <property type="term" value="F:metal ion binding"/>
    <property type="evidence" value="ECO:0007669"/>
    <property type="project" value="UniProtKB-KW"/>
</dbReference>
<dbReference type="SUPFAM" id="SSF102114">
    <property type="entry name" value="Radical SAM enzymes"/>
    <property type="match status" value="1"/>
</dbReference>
<evidence type="ECO:0000313" key="9">
    <source>
        <dbReference type="Proteomes" id="UP000732619"/>
    </source>
</evidence>
<comment type="cofactor">
    <cofactor evidence="1">
        <name>[4Fe-4S] cluster</name>
        <dbReference type="ChEBI" id="CHEBI:49883"/>
    </cofactor>
</comment>
<protein>
    <submittedName>
        <fullName evidence="8">Radical SAM protein</fullName>
    </submittedName>
</protein>
<dbReference type="Gene3D" id="3.40.50.280">
    <property type="entry name" value="Cobalamin-binding domain"/>
    <property type="match status" value="1"/>
</dbReference>
<dbReference type="Proteomes" id="UP000732619">
    <property type="component" value="Unassembled WGS sequence"/>
</dbReference>
<dbReference type="InterPro" id="IPR036724">
    <property type="entry name" value="Cobalamin-bd_sf"/>
</dbReference>
<evidence type="ECO:0000256" key="5">
    <source>
        <dbReference type="ARBA" id="ARBA00023014"/>
    </source>
</evidence>
<reference evidence="8" key="1">
    <citation type="submission" date="2019-04" db="EMBL/GenBank/DDBJ databases">
        <title>Evolution of Biomass-Degrading Anaerobic Consortia Revealed by Metagenomics.</title>
        <authorList>
            <person name="Peng X."/>
        </authorList>
    </citation>
    <scope>NUCLEOTIDE SEQUENCE</scope>
    <source>
        <strain evidence="8">SIG14</strain>
    </source>
</reference>
<dbReference type="PROSITE" id="PS51332">
    <property type="entry name" value="B12_BINDING"/>
    <property type="match status" value="1"/>
</dbReference>
<feature type="domain" description="B12-binding" evidence="6">
    <location>
        <begin position="17"/>
        <end position="151"/>
    </location>
</feature>
<evidence type="ECO:0000256" key="2">
    <source>
        <dbReference type="ARBA" id="ARBA00022691"/>
    </source>
</evidence>
<dbReference type="PANTHER" id="PTHR43409:SF16">
    <property type="entry name" value="SLR0320 PROTEIN"/>
    <property type="match status" value="1"/>
</dbReference>
<accession>A0A8T3VQX0</accession>
<dbReference type="SFLD" id="SFLDG01082">
    <property type="entry name" value="B12-binding_domain_containing"/>
    <property type="match status" value="1"/>
</dbReference>
<dbReference type="CDD" id="cd01335">
    <property type="entry name" value="Radical_SAM"/>
    <property type="match status" value="1"/>
</dbReference>
<proteinExistence type="predicted"/>